<evidence type="ECO:0000313" key="3">
    <source>
        <dbReference type="Proteomes" id="UP001057418"/>
    </source>
</evidence>
<proteinExistence type="predicted"/>
<keyword evidence="3" id="KW-1185">Reference proteome</keyword>
<sequence length="38" mass="4521">MIAIVTGWIAGALSAELVFLVWYRIQDWRFRRFYGEAD</sequence>
<feature type="transmembrane region" description="Helical" evidence="1">
    <location>
        <begin position="6"/>
        <end position="23"/>
    </location>
</feature>
<keyword evidence="1" id="KW-0472">Membrane</keyword>
<protein>
    <submittedName>
        <fullName evidence="2">Uncharacterized protein</fullName>
    </submittedName>
</protein>
<name>A0A9E7MIW0_9CAUD</name>
<reference evidence="2" key="1">
    <citation type="submission" date="2022-05" db="EMBL/GenBank/DDBJ databases">
        <authorList>
            <person name="Ruan C."/>
        </authorList>
    </citation>
    <scope>NUCLEOTIDE SEQUENCE</scope>
</reference>
<evidence type="ECO:0000313" key="2">
    <source>
        <dbReference type="EMBL" id="USL85096.1"/>
    </source>
</evidence>
<evidence type="ECO:0000256" key="1">
    <source>
        <dbReference type="SAM" id="Phobius"/>
    </source>
</evidence>
<accession>A0A9E7MIW0</accession>
<keyword evidence="1" id="KW-0812">Transmembrane</keyword>
<keyword evidence="1" id="KW-1133">Transmembrane helix</keyword>
<dbReference type="EMBL" id="ON528933">
    <property type="protein sequence ID" value="USL85096.1"/>
    <property type="molecule type" value="Genomic_DNA"/>
</dbReference>
<dbReference type="Proteomes" id="UP001057418">
    <property type="component" value="Segment"/>
</dbReference>
<organism evidence="2 3">
    <name type="scientific">Arthrobacter phage SWEP2</name>
    <dbReference type="NCBI Taxonomy" id="2945958"/>
    <lineage>
        <taxon>Viruses</taxon>
        <taxon>Duplodnaviria</taxon>
        <taxon>Heunggongvirae</taxon>
        <taxon>Uroviricota</taxon>
        <taxon>Caudoviricetes</taxon>
        <taxon>Casidaviridae</taxon>
        <taxon>Swepdovirus</taxon>
        <taxon>Swepdovirus SWEP2</taxon>
    </lineage>
</organism>